<reference evidence="1 2" key="1">
    <citation type="journal article" date="2018" name="Nat. Ecol. Evol.">
        <title>Pezizomycetes genomes reveal the molecular basis of ectomycorrhizal truffle lifestyle.</title>
        <authorList>
            <person name="Murat C."/>
            <person name="Payen T."/>
            <person name="Noel B."/>
            <person name="Kuo A."/>
            <person name="Morin E."/>
            <person name="Chen J."/>
            <person name="Kohler A."/>
            <person name="Krizsan K."/>
            <person name="Balestrini R."/>
            <person name="Da Silva C."/>
            <person name="Montanini B."/>
            <person name="Hainaut M."/>
            <person name="Levati E."/>
            <person name="Barry K.W."/>
            <person name="Belfiori B."/>
            <person name="Cichocki N."/>
            <person name="Clum A."/>
            <person name="Dockter R.B."/>
            <person name="Fauchery L."/>
            <person name="Guy J."/>
            <person name="Iotti M."/>
            <person name="Le Tacon F."/>
            <person name="Lindquist E.A."/>
            <person name="Lipzen A."/>
            <person name="Malagnac F."/>
            <person name="Mello A."/>
            <person name="Molinier V."/>
            <person name="Miyauchi S."/>
            <person name="Poulain J."/>
            <person name="Riccioni C."/>
            <person name="Rubini A."/>
            <person name="Sitrit Y."/>
            <person name="Splivallo R."/>
            <person name="Traeger S."/>
            <person name="Wang M."/>
            <person name="Zifcakova L."/>
            <person name="Wipf D."/>
            <person name="Zambonelli A."/>
            <person name="Paolocci F."/>
            <person name="Nowrousian M."/>
            <person name="Ottonello S."/>
            <person name="Baldrian P."/>
            <person name="Spatafora J.W."/>
            <person name="Henrissat B."/>
            <person name="Nagy L.G."/>
            <person name="Aury J.M."/>
            <person name="Wincker P."/>
            <person name="Grigoriev I.V."/>
            <person name="Bonfante P."/>
            <person name="Martin F.M."/>
        </authorList>
    </citation>
    <scope>NUCLEOTIDE SEQUENCE [LARGE SCALE GENOMIC DNA]</scope>
    <source>
        <strain evidence="1 2">120613-1</strain>
    </source>
</reference>
<gene>
    <name evidence="1" type="ORF">L873DRAFT_1927973</name>
</gene>
<dbReference type="EMBL" id="ML120357">
    <property type="protein sequence ID" value="RPB04597.1"/>
    <property type="molecule type" value="Genomic_DNA"/>
</dbReference>
<proteinExistence type="predicted"/>
<keyword evidence="2" id="KW-1185">Reference proteome</keyword>
<dbReference type="OrthoDB" id="2959714at2759"/>
<accession>A0A3N4K1Z9</accession>
<dbReference type="AlphaFoldDB" id="A0A3N4K1Z9"/>
<evidence type="ECO:0000313" key="1">
    <source>
        <dbReference type="EMBL" id="RPB04597.1"/>
    </source>
</evidence>
<protein>
    <submittedName>
        <fullName evidence="1">Uncharacterized protein</fullName>
    </submittedName>
</protein>
<name>A0A3N4K1Z9_9PEZI</name>
<evidence type="ECO:0000313" key="2">
    <source>
        <dbReference type="Proteomes" id="UP000276215"/>
    </source>
</evidence>
<sequence length="145" mass="16454">MSVPVHPGYIMDLLVRTSQVGSICQVLVKSDEWLEVNESSMPELAMLSECGEHYSYICLYSEDTYCLLIDTEKVRVPHLINFNPTLVESEFHLNPTDRRVKPNLITDKNVKFVWGEPITFPVFIPSIPEFLDSCLNCIGGMELDG</sequence>
<dbReference type="Proteomes" id="UP000276215">
    <property type="component" value="Unassembled WGS sequence"/>
</dbReference>
<organism evidence="1 2">
    <name type="scientific">Choiromyces venosus 120613-1</name>
    <dbReference type="NCBI Taxonomy" id="1336337"/>
    <lineage>
        <taxon>Eukaryota</taxon>
        <taxon>Fungi</taxon>
        <taxon>Dikarya</taxon>
        <taxon>Ascomycota</taxon>
        <taxon>Pezizomycotina</taxon>
        <taxon>Pezizomycetes</taxon>
        <taxon>Pezizales</taxon>
        <taxon>Tuberaceae</taxon>
        <taxon>Choiromyces</taxon>
    </lineage>
</organism>